<evidence type="ECO:0000313" key="1">
    <source>
        <dbReference type="EMBL" id="KAJ3493712.1"/>
    </source>
</evidence>
<reference evidence="1" key="1">
    <citation type="submission" date="2022-07" db="EMBL/GenBank/DDBJ databases">
        <title>Genome Sequence of Lecanicillium saksenae.</title>
        <authorList>
            <person name="Buettner E."/>
        </authorList>
    </citation>
    <scope>NUCLEOTIDE SEQUENCE</scope>
    <source>
        <strain evidence="1">VT-O1</strain>
    </source>
</reference>
<accession>A0ACC1QXJ4</accession>
<dbReference type="EMBL" id="JANAKD010000458">
    <property type="protein sequence ID" value="KAJ3493712.1"/>
    <property type="molecule type" value="Genomic_DNA"/>
</dbReference>
<sequence length="220" mass="25702">MAFAPLFFLRGRQPSRTANWDESTLTLPDSGGRPFSGYFEWRKGLFVGVQHFPVHDPQNQKGTLYHPPPHYHLYADEYFRVIQGGGTWHLWDRDVHLKAGDELKVPARAWHWFEGDEGADPPLSVEMYFDEGKAEVEERFFRNVLGYLADCHREKIEPSICQLLLFFYHFEMTPGLKILRWETPNFFLNIVITLIGATLGALMGNKSSYEEYYQPQKKRQ</sequence>
<proteinExistence type="predicted"/>
<gene>
    <name evidence="1" type="ORF">NLG97_g4560</name>
</gene>
<name>A0ACC1QXJ4_9HYPO</name>
<evidence type="ECO:0000313" key="2">
    <source>
        <dbReference type="Proteomes" id="UP001148737"/>
    </source>
</evidence>
<protein>
    <submittedName>
        <fullName evidence="1">Uncharacterized protein</fullName>
    </submittedName>
</protein>
<dbReference type="Proteomes" id="UP001148737">
    <property type="component" value="Unassembled WGS sequence"/>
</dbReference>
<comment type="caution">
    <text evidence="1">The sequence shown here is derived from an EMBL/GenBank/DDBJ whole genome shotgun (WGS) entry which is preliminary data.</text>
</comment>
<organism evidence="1 2">
    <name type="scientific">Lecanicillium saksenae</name>
    <dbReference type="NCBI Taxonomy" id="468837"/>
    <lineage>
        <taxon>Eukaryota</taxon>
        <taxon>Fungi</taxon>
        <taxon>Dikarya</taxon>
        <taxon>Ascomycota</taxon>
        <taxon>Pezizomycotina</taxon>
        <taxon>Sordariomycetes</taxon>
        <taxon>Hypocreomycetidae</taxon>
        <taxon>Hypocreales</taxon>
        <taxon>Cordycipitaceae</taxon>
        <taxon>Lecanicillium</taxon>
    </lineage>
</organism>
<keyword evidence="2" id="KW-1185">Reference proteome</keyword>